<gene>
    <name evidence="1" type="ORF">DA391_23310</name>
</gene>
<name>A0ABM6UZZ7_9GAMM</name>
<proteinExistence type="predicted"/>
<accession>A0ABM6UZZ7</accession>
<dbReference type="EMBL" id="CP028488">
    <property type="protein sequence ID" value="AVX40613.1"/>
    <property type="molecule type" value="Genomic_DNA"/>
</dbReference>
<evidence type="ECO:0000313" key="1">
    <source>
        <dbReference type="EMBL" id="AVX40613.1"/>
    </source>
</evidence>
<organism evidence="1 2">
    <name type="scientific">Yersinia massiliensis</name>
    <dbReference type="NCBI Taxonomy" id="419257"/>
    <lineage>
        <taxon>Bacteria</taxon>
        <taxon>Pseudomonadati</taxon>
        <taxon>Pseudomonadota</taxon>
        <taxon>Gammaproteobacteria</taxon>
        <taxon>Enterobacterales</taxon>
        <taxon>Yersiniaceae</taxon>
        <taxon>Yersinia</taxon>
    </lineage>
</organism>
<geneLocation type="plasmid" evidence="1 2">
    <name>unnamed1</name>
</geneLocation>
<keyword evidence="2" id="KW-1185">Reference proteome</keyword>
<dbReference type="Proteomes" id="UP000240908">
    <property type="component" value="Plasmid unnamed1"/>
</dbReference>
<keyword evidence="1" id="KW-0614">Plasmid</keyword>
<reference evidence="2" key="1">
    <citation type="journal article" date="2018" name="Genome Announc.">
        <title>First complete genome sequence of Yersinia massiliensis.</title>
        <authorList>
            <person name="Thomas M.C."/>
            <person name="Arling V."/>
            <person name="Goji N."/>
            <person name="Janzen T.W."/>
            <person name="Duceppe M.-O."/>
            <person name="Mathews A."/>
            <person name="Carrillo C."/>
            <person name="Amoako K."/>
        </authorList>
    </citation>
    <scope>NUCLEOTIDE SEQUENCE [LARGE SCALE GENOMIC DNA]</scope>
    <source>
        <strain evidence="2">GTA</strain>
        <plasmid evidence="2">unnamed1</plasmid>
    </source>
</reference>
<evidence type="ECO:0000313" key="2">
    <source>
        <dbReference type="Proteomes" id="UP000240908"/>
    </source>
</evidence>
<sequence>MKWRFQAEIATEISTVICLILYPLMKIRHQIKFINQLFYIDILFLFQGEIASNSIKLIY</sequence>
<protein>
    <submittedName>
        <fullName evidence="1">Uncharacterized protein</fullName>
    </submittedName>
</protein>